<sequence>MHIHAFLLIKHVVGIPKKKNRSNEYGVTGSCIHIRKEKNQEKEKMKKKSQNQREREKKRRGKCFH</sequence>
<dbReference type="EMBL" id="JACBKZ010000007">
    <property type="protein sequence ID" value="KAF5946948.1"/>
    <property type="molecule type" value="Genomic_DNA"/>
</dbReference>
<name>A0A7J7H5F0_CAMSI</name>
<feature type="region of interest" description="Disordered" evidence="1">
    <location>
        <begin position="36"/>
        <end position="65"/>
    </location>
</feature>
<gene>
    <name evidence="2" type="ORF">HYC85_017176</name>
</gene>
<dbReference type="AlphaFoldDB" id="A0A7J7H5F0"/>
<comment type="caution">
    <text evidence="2">The sequence shown here is derived from an EMBL/GenBank/DDBJ whole genome shotgun (WGS) entry which is preliminary data.</text>
</comment>
<feature type="compositionally biased region" description="Basic residues" evidence="1">
    <location>
        <begin position="45"/>
        <end position="65"/>
    </location>
</feature>
<dbReference type="Proteomes" id="UP000593564">
    <property type="component" value="Unassembled WGS sequence"/>
</dbReference>
<reference evidence="3" key="1">
    <citation type="journal article" date="2020" name="Nat. Commun.">
        <title>Genome assembly of wild tea tree DASZ reveals pedigree and selection history of tea varieties.</title>
        <authorList>
            <person name="Zhang W."/>
            <person name="Zhang Y."/>
            <person name="Qiu H."/>
            <person name="Guo Y."/>
            <person name="Wan H."/>
            <person name="Zhang X."/>
            <person name="Scossa F."/>
            <person name="Alseekh S."/>
            <person name="Zhang Q."/>
            <person name="Wang P."/>
            <person name="Xu L."/>
            <person name="Schmidt M.H."/>
            <person name="Jia X."/>
            <person name="Li D."/>
            <person name="Zhu A."/>
            <person name="Guo F."/>
            <person name="Chen W."/>
            <person name="Ni D."/>
            <person name="Usadel B."/>
            <person name="Fernie A.R."/>
            <person name="Wen W."/>
        </authorList>
    </citation>
    <scope>NUCLEOTIDE SEQUENCE [LARGE SCALE GENOMIC DNA]</scope>
    <source>
        <strain evidence="3">cv. G240</strain>
    </source>
</reference>
<evidence type="ECO:0000313" key="3">
    <source>
        <dbReference type="Proteomes" id="UP000593564"/>
    </source>
</evidence>
<accession>A0A7J7H5F0</accession>
<proteinExistence type="predicted"/>
<evidence type="ECO:0000256" key="1">
    <source>
        <dbReference type="SAM" id="MobiDB-lite"/>
    </source>
</evidence>
<reference evidence="2 3" key="2">
    <citation type="submission" date="2020-07" db="EMBL/GenBank/DDBJ databases">
        <title>Genome assembly of wild tea tree DASZ reveals pedigree and selection history of tea varieties.</title>
        <authorList>
            <person name="Zhang W."/>
        </authorList>
    </citation>
    <scope>NUCLEOTIDE SEQUENCE [LARGE SCALE GENOMIC DNA]</scope>
    <source>
        <strain evidence="3">cv. G240</strain>
        <tissue evidence="2">Leaf</tissue>
    </source>
</reference>
<keyword evidence="3" id="KW-1185">Reference proteome</keyword>
<organism evidence="2 3">
    <name type="scientific">Camellia sinensis</name>
    <name type="common">Tea plant</name>
    <name type="synonym">Thea sinensis</name>
    <dbReference type="NCBI Taxonomy" id="4442"/>
    <lineage>
        <taxon>Eukaryota</taxon>
        <taxon>Viridiplantae</taxon>
        <taxon>Streptophyta</taxon>
        <taxon>Embryophyta</taxon>
        <taxon>Tracheophyta</taxon>
        <taxon>Spermatophyta</taxon>
        <taxon>Magnoliopsida</taxon>
        <taxon>eudicotyledons</taxon>
        <taxon>Gunneridae</taxon>
        <taxon>Pentapetalae</taxon>
        <taxon>asterids</taxon>
        <taxon>Ericales</taxon>
        <taxon>Theaceae</taxon>
        <taxon>Camellia</taxon>
    </lineage>
</organism>
<evidence type="ECO:0000313" key="2">
    <source>
        <dbReference type="EMBL" id="KAF5946948.1"/>
    </source>
</evidence>
<protein>
    <submittedName>
        <fullName evidence="2">Uncharacterized protein</fullName>
    </submittedName>
</protein>